<dbReference type="SUPFAM" id="SSF46785">
    <property type="entry name" value="Winged helix' DNA-binding domain"/>
    <property type="match status" value="1"/>
</dbReference>
<keyword evidence="2" id="KW-0238">DNA-binding</keyword>
<gene>
    <name evidence="6" type="ordered locus">Xaut_3372</name>
</gene>
<dbReference type="InterPro" id="IPR000524">
    <property type="entry name" value="Tscrpt_reg_HTH_GntR"/>
</dbReference>
<dbReference type="InterPro" id="IPR036390">
    <property type="entry name" value="WH_DNA-bd_sf"/>
</dbReference>
<protein>
    <submittedName>
        <fullName evidence="6">GntR domain protein</fullName>
    </submittedName>
</protein>
<dbReference type="eggNOG" id="COG2186">
    <property type="taxonomic scope" value="Bacteria"/>
</dbReference>
<dbReference type="STRING" id="78245.Xaut_3372"/>
<evidence type="ECO:0000313" key="6">
    <source>
        <dbReference type="EMBL" id="ABS68601.1"/>
    </source>
</evidence>
<organism evidence="6 7">
    <name type="scientific">Xanthobacter autotrophicus (strain ATCC BAA-1158 / Py2)</name>
    <dbReference type="NCBI Taxonomy" id="78245"/>
    <lineage>
        <taxon>Bacteria</taxon>
        <taxon>Pseudomonadati</taxon>
        <taxon>Pseudomonadota</taxon>
        <taxon>Alphaproteobacteria</taxon>
        <taxon>Hyphomicrobiales</taxon>
        <taxon>Xanthobacteraceae</taxon>
        <taxon>Xanthobacter</taxon>
    </lineage>
</organism>
<feature type="domain" description="HTH gntR-type" evidence="5">
    <location>
        <begin position="64"/>
        <end position="132"/>
    </location>
</feature>
<dbReference type="GO" id="GO:0003677">
    <property type="term" value="F:DNA binding"/>
    <property type="evidence" value="ECO:0007669"/>
    <property type="project" value="UniProtKB-KW"/>
</dbReference>
<accession>A7IKQ8</accession>
<dbReference type="HOGENOM" id="CLU_017584_9_1_5"/>
<name>A7IKQ8_XANP2</name>
<dbReference type="Proteomes" id="UP000002417">
    <property type="component" value="Chromosome"/>
</dbReference>
<feature type="region of interest" description="Disordered" evidence="4">
    <location>
        <begin position="1"/>
        <end position="63"/>
    </location>
</feature>
<evidence type="ECO:0000256" key="3">
    <source>
        <dbReference type="ARBA" id="ARBA00023163"/>
    </source>
</evidence>
<feature type="compositionally biased region" description="Low complexity" evidence="4">
    <location>
        <begin position="30"/>
        <end position="41"/>
    </location>
</feature>
<dbReference type="KEGG" id="xau:Xaut_3372"/>
<dbReference type="InterPro" id="IPR011711">
    <property type="entry name" value="GntR_C"/>
</dbReference>
<sequence>MYGTRHHGRGHTGRPESVREKRVRSRLKSAAQRAAQEGAQGNPHGASPAGSHASTHPPGGRAAGTLVAQVSDALRQMILSGEFPPGAKLPSEAQLTQAHGVSRTVVREAVAALRSDGLVEARQGAGVFVLDHATTTPLLSFQNVDGARVSSTIELLELRTGVEVEAAGLAAARRSPAQEEVIFERHFAVRTALDEGRSTVEADLALHLAIADATNNPRFREFLAMIGRDAIPRAVLEGEGQSVERVSSYIKMIDEEHQRIVVAISRGDEDAAREAMRVHLRGSQARYRTLLQTRRKHVI</sequence>
<dbReference type="CDD" id="cd07377">
    <property type="entry name" value="WHTH_GntR"/>
    <property type="match status" value="1"/>
</dbReference>
<dbReference type="SMART" id="SM00895">
    <property type="entry name" value="FCD"/>
    <property type="match status" value="1"/>
</dbReference>
<keyword evidence="3" id="KW-0804">Transcription</keyword>
<dbReference type="Gene3D" id="1.20.120.530">
    <property type="entry name" value="GntR ligand-binding domain-like"/>
    <property type="match status" value="1"/>
</dbReference>
<dbReference type="PROSITE" id="PS50949">
    <property type="entry name" value="HTH_GNTR"/>
    <property type="match status" value="1"/>
</dbReference>
<proteinExistence type="predicted"/>
<evidence type="ECO:0000256" key="1">
    <source>
        <dbReference type="ARBA" id="ARBA00023015"/>
    </source>
</evidence>
<dbReference type="PANTHER" id="PTHR43537:SF5">
    <property type="entry name" value="UXU OPERON TRANSCRIPTIONAL REGULATOR"/>
    <property type="match status" value="1"/>
</dbReference>
<dbReference type="PRINTS" id="PR00035">
    <property type="entry name" value="HTHGNTR"/>
</dbReference>
<dbReference type="Gene3D" id="1.10.10.10">
    <property type="entry name" value="Winged helix-like DNA-binding domain superfamily/Winged helix DNA-binding domain"/>
    <property type="match status" value="1"/>
</dbReference>
<dbReference type="SMART" id="SM00345">
    <property type="entry name" value="HTH_GNTR"/>
    <property type="match status" value="1"/>
</dbReference>
<dbReference type="InterPro" id="IPR008920">
    <property type="entry name" value="TF_FadR/GntR_C"/>
</dbReference>
<dbReference type="PhylomeDB" id="A7IKQ8"/>
<dbReference type="SUPFAM" id="SSF48008">
    <property type="entry name" value="GntR ligand-binding domain-like"/>
    <property type="match status" value="1"/>
</dbReference>
<dbReference type="GO" id="GO:0003700">
    <property type="term" value="F:DNA-binding transcription factor activity"/>
    <property type="evidence" value="ECO:0007669"/>
    <property type="project" value="InterPro"/>
</dbReference>
<evidence type="ECO:0000256" key="2">
    <source>
        <dbReference type="ARBA" id="ARBA00023125"/>
    </source>
</evidence>
<dbReference type="InterPro" id="IPR036388">
    <property type="entry name" value="WH-like_DNA-bd_sf"/>
</dbReference>
<keyword evidence="1" id="KW-0805">Transcription regulation</keyword>
<dbReference type="PANTHER" id="PTHR43537">
    <property type="entry name" value="TRANSCRIPTIONAL REGULATOR, GNTR FAMILY"/>
    <property type="match status" value="1"/>
</dbReference>
<feature type="compositionally biased region" description="Basic residues" evidence="4">
    <location>
        <begin position="1"/>
        <end position="12"/>
    </location>
</feature>
<dbReference type="Pfam" id="PF07729">
    <property type="entry name" value="FCD"/>
    <property type="match status" value="1"/>
</dbReference>
<dbReference type="AlphaFoldDB" id="A7IKQ8"/>
<evidence type="ECO:0000259" key="5">
    <source>
        <dbReference type="PROSITE" id="PS50949"/>
    </source>
</evidence>
<keyword evidence="7" id="KW-1185">Reference proteome</keyword>
<evidence type="ECO:0000256" key="4">
    <source>
        <dbReference type="SAM" id="MobiDB-lite"/>
    </source>
</evidence>
<reference evidence="6 7" key="1">
    <citation type="submission" date="2007-07" db="EMBL/GenBank/DDBJ databases">
        <title>Complete sequence of chromosome of Xanthobacter autotrophicus Py2.</title>
        <authorList>
            <consortium name="US DOE Joint Genome Institute"/>
            <person name="Copeland A."/>
            <person name="Lucas S."/>
            <person name="Lapidus A."/>
            <person name="Barry K."/>
            <person name="Glavina del Rio T."/>
            <person name="Hammon N."/>
            <person name="Israni S."/>
            <person name="Dalin E."/>
            <person name="Tice H."/>
            <person name="Pitluck S."/>
            <person name="Sims D."/>
            <person name="Brettin T."/>
            <person name="Bruce D."/>
            <person name="Detter J.C."/>
            <person name="Han C."/>
            <person name="Tapia R."/>
            <person name="Brainard J."/>
            <person name="Schmutz J."/>
            <person name="Larimer F."/>
            <person name="Land M."/>
            <person name="Hauser L."/>
            <person name="Kyrpides N."/>
            <person name="Kim E."/>
            <person name="Ensigns S.A."/>
            <person name="Richardson P."/>
        </authorList>
    </citation>
    <scope>NUCLEOTIDE SEQUENCE [LARGE SCALE GENOMIC DNA]</scope>
    <source>
        <strain evidence="7">ATCC BAA-1158 / Py2</strain>
    </source>
</reference>
<evidence type="ECO:0000313" key="7">
    <source>
        <dbReference type="Proteomes" id="UP000002417"/>
    </source>
</evidence>
<dbReference type="OrthoDB" id="9809707at2"/>
<dbReference type="EMBL" id="CP000781">
    <property type="protein sequence ID" value="ABS68601.1"/>
    <property type="molecule type" value="Genomic_DNA"/>
</dbReference>
<dbReference type="Pfam" id="PF00392">
    <property type="entry name" value="GntR"/>
    <property type="match status" value="1"/>
</dbReference>